<dbReference type="EMBL" id="JBGBPQ010000025">
    <property type="protein sequence ID" value="KAL1499543.1"/>
    <property type="molecule type" value="Genomic_DNA"/>
</dbReference>
<feature type="domain" description="Nucleolar protein 11 C-terminal" evidence="2">
    <location>
        <begin position="537"/>
        <end position="758"/>
    </location>
</feature>
<name>A0AB34IKU9_PRYPA</name>
<evidence type="ECO:0000313" key="4">
    <source>
        <dbReference type="Proteomes" id="UP001515480"/>
    </source>
</evidence>
<protein>
    <recommendedName>
        <fullName evidence="2">Nucleolar protein 11 C-terminal domain-containing protein</fullName>
    </recommendedName>
</protein>
<feature type="region of interest" description="Disordered" evidence="1">
    <location>
        <begin position="472"/>
        <end position="496"/>
    </location>
</feature>
<evidence type="ECO:0000259" key="2">
    <source>
        <dbReference type="Pfam" id="PF20998"/>
    </source>
</evidence>
<evidence type="ECO:0000313" key="3">
    <source>
        <dbReference type="EMBL" id="KAL1499543.1"/>
    </source>
</evidence>
<accession>A0AB34IKU9</accession>
<dbReference type="GO" id="GO:0005730">
    <property type="term" value="C:nucleolus"/>
    <property type="evidence" value="ECO:0007669"/>
    <property type="project" value="TreeGrafter"/>
</dbReference>
<dbReference type="Pfam" id="PF20998">
    <property type="entry name" value="Nol11_C"/>
    <property type="match status" value="1"/>
</dbReference>
<proteinExistence type="predicted"/>
<organism evidence="3 4">
    <name type="scientific">Prymnesium parvum</name>
    <name type="common">Toxic golden alga</name>
    <dbReference type="NCBI Taxonomy" id="97485"/>
    <lineage>
        <taxon>Eukaryota</taxon>
        <taxon>Haptista</taxon>
        <taxon>Haptophyta</taxon>
        <taxon>Prymnesiophyceae</taxon>
        <taxon>Prymnesiales</taxon>
        <taxon>Prymnesiaceae</taxon>
        <taxon>Prymnesium</taxon>
    </lineage>
</organism>
<dbReference type="GO" id="GO:0030490">
    <property type="term" value="P:maturation of SSU-rRNA"/>
    <property type="evidence" value="ECO:0007669"/>
    <property type="project" value="InterPro"/>
</dbReference>
<dbReference type="InterPro" id="IPR048897">
    <property type="entry name" value="Nol11_C"/>
</dbReference>
<dbReference type="PANTHER" id="PTHR15633:SF2">
    <property type="entry name" value="NUCLEOLAR PROTEIN 11"/>
    <property type="match status" value="1"/>
</dbReference>
<dbReference type="InterPro" id="IPR042859">
    <property type="entry name" value="NOL11"/>
</dbReference>
<keyword evidence="4" id="KW-1185">Reference proteome</keyword>
<dbReference type="GO" id="GO:0003723">
    <property type="term" value="F:RNA binding"/>
    <property type="evidence" value="ECO:0007669"/>
    <property type="project" value="TreeGrafter"/>
</dbReference>
<dbReference type="Proteomes" id="UP001515480">
    <property type="component" value="Unassembled WGS sequence"/>
</dbReference>
<sequence length="758" mass="77955">MEATSGSLVVGSPLCLTHSPTPVVGVRPGPADGTFLVTVQSQGVTLFDVATQRALRAWHDRSIHLTHAACFEPTASQLVAVRDHATLIAWAESSDRLAADRSHSLPAAALALFHHSSLRDATLAVLTDGAALLLDAALSPLATLAAPPPAAALWADLRAAPTARQLELTLLLAADELLLHRVTLAADGATPHAAPAFGARSTLLRLGAPPPHPLCGGCLTRGAAAAAAATLALAWGGGELQLWSVPDAPAAPHPHPPHAARIARQLPRRGGGGGGGGGALHALRGGQLLHLSAEAEAEGAPCLRLRVWDATYGMLRCEAALPLHPPLGGGAPLVGACVGGGGACVAAAFPRAVVVCRLQRMPPPTLAHALCAAQKTAAALAPDAAAALVTPARGHAAHIGALLALPRAPRAGVPLPMDRSVFASSWRGEETAGEAREAAVLDALLHAASPAAFEADLAAYLAELAPPAASRAPRASFSEGEGAEEEEGAPRKRRRAAAAAEARHALHCRLSARFVAQVCGRCVGEGSKAWLPPLGPLLASGVAAAAACPALLPALVDAKARRLLVLLVRGASDLSEEHTLLVLRLALQQRAAAPPPAKPKPALVPFAEAKEKGGKEGGEGAEEEEGGWEALLDEILAAPRNDVFLLPALRSLPLSETVELLRRLTALLSQHAAAWDGEGPSLPHVVGWINVLLDAHFAALLMSPPAHALLRSLNHQVRRHVKVCSTLKNLKGHLAQATQKSSVPSKPIPAYGVELCHL</sequence>
<evidence type="ECO:0000256" key="1">
    <source>
        <dbReference type="SAM" id="MobiDB-lite"/>
    </source>
</evidence>
<gene>
    <name evidence="3" type="ORF">AB1Y20_011745</name>
</gene>
<comment type="caution">
    <text evidence="3">The sequence shown here is derived from an EMBL/GenBank/DDBJ whole genome shotgun (WGS) entry which is preliminary data.</text>
</comment>
<dbReference type="PANTHER" id="PTHR15633">
    <property type="entry name" value="NUCLEOLAR PROTEIN 11"/>
    <property type="match status" value="1"/>
</dbReference>
<reference evidence="3 4" key="1">
    <citation type="journal article" date="2024" name="Science">
        <title>Giant polyketide synthase enzymes in the biosynthesis of giant marine polyether toxins.</title>
        <authorList>
            <person name="Fallon T.R."/>
            <person name="Shende V.V."/>
            <person name="Wierzbicki I.H."/>
            <person name="Pendleton A.L."/>
            <person name="Watervoot N.F."/>
            <person name="Auber R.P."/>
            <person name="Gonzalez D.J."/>
            <person name="Wisecaver J.H."/>
            <person name="Moore B.S."/>
        </authorList>
    </citation>
    <scope>NUCLEOTIDE SEQUENCE [LARGE SCALE GENOMIC DNA]</scope>
    <source>
        <strain evidence="3 4">12B1</strain>
    </source>
</reference>
<dbReference type="AlphaFoldDB" id="A0AB34IKU9"/>